<keyword evidence="3" id="KW-0808">Transferase</keyword>
<sequence length="232" mass="26138">MWYLQAIVGVYLTLPLLAVMLQWCKRNHMMKYLIYISAGILCLYSLIPTVHKMLALSGNAFTYIPKFSFLVMTGDFTFVLYLVAGWAFHEYRDRLMRGNAVLLSGLVVCCVALLVVSAYYCNVQGDPFEPGLCFLTIILASIAVFGVVIRILAKAVLSQPVKHAVNVVARYSFGLYAIHLPIMSVLNKVQIIPLHGWLLYLAYFAVSFVSSLAIVWLLSKNRIIARYLLLMK</sequence>
<feature type="transmembrane region" description="Helical" evidence="1">
    <location>
        <begin position="164"/>
        <end position="185"/>
    </location>
</feature>
<gene>
    <name evidence="3" type="ORF">JS530_09530</name>
</gene>
<feature type="transmembrane region" description="Helical" evidence="1">
    <location>
        <begin position="100"/>
        <end position="120"/>
    </location>
</feature>
<feature type="transmembrane region" description="Helical" evidence="1">
    <location>
        <begin position="67"/>
        <end position="88"/>
    </location>
</feature>
<evidence type="ECO:0000313" key="4">
    <source>
        <dbReference type="Proteomes" id="UP000711736"/>
    </source>
</evidence>
<keyword evidence="1" id="KW-0812">Transmembrane</keyword>
<proteinExistence type="predicted"/>
<evidence type="ECO:0000256" key="1">
    <source>
        <dbReference type="SAM" id="Phobius"/>
    </source>
</evidence>
<feature type="transmembrane region" description="Helical" evidence="1">
    <location>
        <begin position="197"/>
        <end position="218"/>
    </location>
</feature>
<comment type="caution">
    <text evidence="3">The sequence shown here is derived from an EMBL/GenBank/DDBJ whole genome shotgun (WGS) entry which is preliminary data.</text>
</comment>
<feature type="transmembrane region" description="Helical" evidence="1">
    <location>
        <begin position="132"/>
        <end position="152"/>
    </location>
</feature>
<reference evidence="3 4" key="1">
    <citation type="journal article" date="2021" name="Environ. Microbiol.">
        <title>Genetic insights into the dark matter of the mammalian gut microbiota through targeted genome reconstruction.</title>
        <authorList>
            <person name="Lugli G.A."/>
            <person name="Alessandri G."/>
            <person name="Milani C."/>
            <person name="Viappiani A."/>
            <person name="Fontana F."/>
            <person name="Tarracchini C."/>
            <person name="Mancabelli L."/>
            <person name="Argentini C."/>
            <person name="Ruiz L."/>
            <person name="Margolles A."/>
            <person name="van Sinderen D."/>
            <person name="Turroni F."/>
            <person name="Ventura M."/>
        </authorList>
    </citation>
    <scope>NUCLEOTIDE SEQUENCE [LARGE SCALE GENOMIC DNA]</scope>
    <source>
        <strain evidence="3 4">LC6</strain>
    </source>
</reference>
<protein>
    <submittedName>
        <fullName evidence="3">Acyltransferase family protein</fullName>
    </submittedName>
</protein>
<feature type="domain" description="Acyltransferase 3" evidence="2">
    <location>
        <begin position="1"/>
        <end position="216"/>
    </location>
</feature>
<dbReference type="GO" id="GO:0016746">
    <property type="term" value="F:acyltransferase activity"/>
    <property type="evidence" value="ECO:0007669"/>
    <property type="project" value="UniProtKB-KW"/>
</dbReference>
<feature type="transmembrane region" description="Helical" evidence="1">
    <location>
        <begin position="30"/>
        <end position="47"/>
    </location>
</feature>
<evidence type="ECO:0000259" key="2">
    <source>
        <dbReference type="Pfam" id="PF01757"/>
    </source>
</evidence>
<dbReference type="Proteomes" id="UP000711736">
    <property type="component" value="Unassembled WGS sequence"/>
</dbReference>
<dbReference type="InterPro" id="IPR002656">
    <property type="entry name" value="Acyl_transf_3_dom"/>
</dbReference>
<evidence type="ECO:0000313" key="3">
    <source>
        <dbReference type="EMBL" id="MBT1175732.1"/>
    </source>
</evidence>
<dbReference type="EMBL" id="JAFEJU010000008">
    <property type="protein sequence ID" value="MBT1175732.1"/>
    <property type="molecule type" value="Genomic_DNA"/>
</dbReference>
<keyword evidence="1" id="KW-0472">Membrane</keyword>
<keyword evidence="1" id="KW-1133">Transmembrane helix</keyword>
<accession>A0ABS5UX92</accession>
<feature type="transmembrane region" description="Helical" evidence="1">
    <location>
        <begin position="6"/>
        <end position="23"/>
    </location>
</feature>
<name>A0ABS5UX92_9BIFI</name>
<organism evidence="3 4">
    <name type="scientific">Bifidobacterium colobi</name>
    <dbReference type="NCBI Taxonomy" id="2809026"/>
    <lineage>
        <taxon>Bacteria</taxon>
        <taxon>Bacillati</taxon>
        <taxon>Actinomycetota</taxon>
        <taxon>Actinomycetes</taxon>
        <taxon>Bifidobacteriales</taxon>
        <taxon>Bifidobacteriaceae</taxon>
        <taxon>Bifidobacterium</taxon>
    </lineage>
</organism>
<dbReference type="Pfam" id="PF01757">
    <property type="entry name" value="Acyl_transf_3"/>
    <property type="match status" value="1"/>
</dbReference>
<keyword evidence="3" id="KW-0012">Acyltransferase</keyword>
<keyword evidence="4" id="KW-1185">Reference proteome</keyword>